<dbReference type="InterPro" id="IPR036890">
    <property type="entry name" value="HATPase_C_sf"/>
</dbReference>
<keyword evidence="5 12" id="KW-0812">Transmembrane</keyword>
<dbReference type="PANTHER" id="PTHR34220:SF11">
    <property type="entry name" value="SENSOR PROTEIN KINASE HPTS"/>
    <property type="match status" value="1"/>
</dbReference>
<dbReference type="Pfam" id="PF06580">
    <property type="entry name" value="His_kinase"/>
    <property type="match status" value="1"/>
</dbReference>
<gene>
    <name evidence="14" type="ORF">FA047_13775</name>
</gene>
<dbReference type="SUPFAM" id="SSF55874">
    <property type="entry name" value="ATPase domain of HSP90 chaperone/DNA topoisomerase II/histidine kinase"/>
    <property type="match status" value="1"/>
</dbReference>
<dbReference type="GO" id="GO:0000155">
    <property type="term" value="F:phosphorelay sensor kinase activity"/>
    <property type="evidence" value="ECO:0007669"/>
    <property type="project" value="InterPro"/>
</dbReference>
<sequence length="588" mass="67341">MKYGFHIYFSILPTFSRNCKMSKSIVLLLLICVVYQSVSGRQKRKGQYLDRGFSNISLKKRVAGKICDSCQVDFAVDAEPDFSYVMTGSGFTPQRFCCGRNDSDPAFGKFRNAKHLISAGLIGITFLPNFLMEKGKRVRYFHSYGGTDYRKLEFSAKQNGKTIQSWIPILELQEDKDYSIDMPSFHAGTFNLHINDTVEVTVRAIETKKIVKTITVIRVEDKATNFVFYELPMESEDFSINLQNILNINSGIPKTEQGRKSNIFEKDYGTIGILRFGELGNDELQYAFEKNSDQWKSIEGLNGENSAYIIFGAELPEGKTQDIYLRYSSQPETVHKITMRVKQRPFQMPWRKVAVISLLLVAVGGLWFYLRDRRSKRKLAALKRKSEDTEARLLLLSGQLNPHFLFNSLNAIQGTFNSRDPERVNAYIGNVAGFMRDVMNNGRKEFISLHEELALETDYLKLEQERMDFSYSIEIAPEIQASMIDFPPLLLQPVLENSIRHAFNRDLASPVIYIRVFNEDNTLYVDIADNGNASWDSAAVHEGHGLSLIRKRMAVYNDKLEMMSIDMQINYKEGTGTMTRFTLQNWLS</sequence>
<evidence type="ECO:0000313" key="15">
    <source>
        <dbReference type="Proteomes" id="UP000307244"/>
    </source>
</evidence>
<evidence type="ECO:0000256" key="10">
    <source>
        <dbReference type="ARBA" id="ARBA00023012"/>
    </source>
</evidence>
<evidence type="ECO:0000256" key="6">
    <source>
        <dbReference type="ARBA" id="ARBA00022741"/>
    </source>
</evidence>
<keyword evidence="2" id="KW-1003">Cell membrane</keyword>
<evidence type="ECO:0000256" key="11">
    <source>
        <dbReference type="ARBA" id="ARBA00023136"/>
    </source>
</evidence>
<comment type="caution">
    <text evidence="14">The sequence shown here is derived from an EMBL/GenBank/DDBJ whole genome shotgun (WGS) entry which is preliminary data.</text>
</comment>
<dbReference type="OrthoDB" id="9809670at2"/>
<reference evidence="14 15" key="1">
    <citation type="submission" date="2019-04" db="EMBL/GenBank/DDBJ databases">
        <title>Pedobacter sp. RP-3-15 sp. nov., isolated from Arctic soil.</title>
        <authorList>
            <person name="Dahal R.H."/>
            <person name="Kim D.-U."/>
        </authorList>
    </citation>
    <scope>NUCLEOTIDE SEQUENCE [LARGE SCALE GENOMIC DNA]</scope>
    <source>
        <strain evidence="14 15">RP-3-15</strain>
    </source>
</reference>
<organism evidence="14 15">
    <name type="scientific">Pedobacter frigoris</name>
    <dbReference type="NCBI Taxonomy" id="2571272"/>
    <lineage>
        <taxon>Bacteria</taxon>
        <taxon>Pseudomonadati</taxon>
        <taxon>Bacteroidota</taxon>
        <taxon>Sphingobacteriia</taxon>
        <taxon>Sphingobacteriales</taxon>
        <taxon>Sphingobacteriaceae</taxon>
        <taxon>Pedobacter</taxon>
    </lineage>
</organism>
<dbReference type="EMBL" id="SWBQ01000004">
    <property type="protein sequence ID" value="TKC04841.1"/>
    <property type="molecule type" value="Genomic_DNA"/>
</dbReference>
<keyword evidence="11 12" id="KW-0472">Membrane</keyword>
<proteinExistence type="predicted"/>
<evidence type="ECO:0000256" key="12">
    <source>
        <dbReference type="SAM" id="Phobius"/>
    </source>
</evidence>
<keyword evidence="15" id="KW-1185">Reference proteome</keyword>
<evidence type="ECO:0000256" key="3">
    <source>
        <dbReference type="ARBA" id="ARBA00022553"/>
    </source>
</evidence>
<comment type="subcellular location">
    <subcellularLocation>
        <location evidence="1">Cell membrane</location>
        <topology evidence="1">Multi-pass membrane protein</topology>
    </subcellularLocation>
</comment>
<dbReference type="GO" id="GO:0005524">
    <property type="term" value="F:ATP binding"/>
    <property type="evidence" value="ECO:0007669"/>
    <property type="project" value="UniProtKB-KW"/>
</dbReference>
<evidence type="ECO:0000256" key="9">
    <source>
        <dbReference type="ARBA" id="ARBA00022989"/>
    </source>
</evidence>
<evidence type="ECO:0000256" key="8">
    <source>
        <dbReference type="ARBA" id="ARBA00022840"/>
    </source>
</evidence>
<dbReference type="InterPro" id="IPR010559">
    <property type="entry name" value="Sig_transdc_His_kin_internal"/>
</dbReference>
<feature type="transmembrane region" description="Helical" evidence="12">
    <location>
        <begin position="350"/>
        <end position="370"/>
    </location>
</feature>
<evidence type="ECO:0000256" key="1">
    <source>
        <dbReference type="ARBA" id="ARBA00004651"/>
    </source>
</evidence>
<protein>
    <recommendedName>
        <fullName evidence="13">Signal transduction histidine kinase internal region domain-containing protein</fullName>
    </recommendedName>
</protein>
<feature type="domain" description="Signal transduction histidine kinase internal region" evidence="13">
    <location>
        <begin position="392"/>
        <end position="468"/>
    </location>
</feature>
<dbReference type="InterPro" id="IPR050640">
    <property type="entry name" value="Bact_2-comp_sensor_kinase"/>
</dbReference>
<dbReference type="Gene3D" id="3.30.565.10">
    <property type="entry name" value="Histidine kinase-like ATPase, C-terminal domain"/>
    <property type="match status" value="1"/>
</dbReference>
<evidence type="ECO:0000256" key="7">
    <source>
        <dbReference type="ARBA" id="ARBA00022777"/>
    </source>
</evidence>
<keyword evidence="7" id="KW-0418">Kinase</keyword>
<evidence type="ECO:0000313" key="14">
    <source>
        <dbReference type="EMBL" id="TKC04841.1"/>
    </source>
</evidence>
<keyword evidence="8" id="KW-0067">ATP-binding</keyword>
<evidence type="ECO:0000256" key="5">
    <source>
        <dbReference type="ARBA" id="ARBA00022692"/>
    </source>
</evidence>
<evidence type="ECO:0000256" key="4">
    <source>
        <dbReference type="ARBA" id="ARBA00022679"/>
    </source>
</evidence>
<keyword evidence="3" id="KW-0597">Phosphoprotein</keyword>
<evidence type="ECO:0000256" key="2">
    <source>
        <dbReference type="ARBA" id="ARBA00022475"/>
    </source>
</evidence>
<keyword evidence="6" id="KW-0547">Nucleotide-binding</keyword>
<keyword evidence="10" id="KW-0902">Two-component regulatory system</keyword>
<dbReference type="GO" id="GO:0005886">
    <property type="term" value="C:plasma membrane"/>
    <property type="evidence" value="ECO:0007669"/>
    <property type="project" value="UniProtKB-SubCell"/>
</dbReference>
<keyword evidence="9 12" id="KW-1133">Transmembrane helix</keyword>
<dbReference type="AlphaFoldDB" id="A0A4U1CE93"/>
<accession>A0A4U1CE93</accession>
<dbReference type="PANTHER" id="PTHR34220">
    <property type="entry name" value="SENSOR HISTIDINE KINASE YPDA"/>
    <property type="match status" value="1"/>
</dbReference>
<evidence type="ECO:0000259" key="13">
    <source>
        <dbReference type="Pfam" id="PF06580"/>
    </source>
</evidence>
<name>A0A4U1CE93_9SPHI</name>
<keyword evidence="4" id="KW-0808">Transferase</keyword>
<dbReference type="Proteomes" id="UP000307244">
    <property type="component" value="Unassembled WGS sequence"/>
</dbReference>